<dbReference type="EMBL" id="MHWB01000008">
    <property type="protein sequence ID" value="OHB02031.1"/>
    <property type="molecule type" value="Genomic_DNA"/>
</dbReference>
<accession>A0A1G2TXL2</accession>
<evidence type="ECO:0000313" key="1">
    <source>
        <dbReference type="EMBL" id="OHB02031.1"/>
    </source>
</evidence>
<organism evidence="1 2">
    <name type="scientific">Candidatus Zambryskibacteria bacterium RIFCSPLOWO2_01_FULL_39_39</name>
    <dbReference type="NCBI Taxonomy" id="1802758"/>
    <lineage>
        <taxon>Bacteria</taxon>
        <taxon>Candidatus Zambryskiibacteriota</taxon>
    </lineage>
</organism>
<dbReference type="InterPro" id="IPR009241">
    <property type="entry name" value="HigB-like"/>
</dbReference>
<reference evidence="1 2" key="1">
    <citation type="journal article" date="2016" name="Nat. Commun.">
        <title>Thousands of microbial genomes shed light on interconnected biogeochemical processes in an aquifer system.</title>
        <authorList>
            <person name="Anantharaman K."/>
            <person name="Brown C.T."/>
            <person name="Hug L.A."/>
            <person name="Sharon I."/>
            <person name="Castelle C.J."/>
            <person name="Probst A.J."/>
            <person name="Thomas B.C."/>
            <person name="Singh A."/>
            <person name="Wilkins M.J."/>
            <person name="Karaoz U."/>
            <person name="Brodie E.L."/>
            <person name="Williams K.H."/>
            <person name="Hubbard S.S."/>
            <person name="Banfield J.F."/>
        </authorList>
    </citation>
    <scope>NUCLEOTIDE SEQUENCE [LARGE SCALE GENOMIC DNA]</scope>
</reference>
<proteinExistence type="predicted"/>
<name>A0A1G2TXL2_9BACT</name>
<evidence type="ECO:0008006" key="3">
    <source>
        <dbReference type="Google" id="ProtNLM"/>
    </source>
</evidence>
<dbReference type="AlphaFoldDB" id="A0A1G2TXL2"/>
<sequence>MKVSYLPKVTKFIESLSNDLVDKIVSLVDVLEEKNGLLNTLNSKSFGKGLFELRLVGSVNIRVFYCFHKDTIYLLHGIIKKTRKTPKREIEFARKIKKVVEQL</sequence>
<dbReference type="Pfam" id="PF05973">
    <property type="entry name" value="Gp49"/>
    <property type="match status" value="1"/>
</dbReference>
<gene>
    <name evidence="1" type="ORF">A3A96_03425</name>
</gene>
<protein>
    <recommendedName>
        <fullName evidence="3">Addiction module toxin RelE</fullName>
    </recommendedName>
</protein>
<dbReference type="InterPro" id="IPR035093">
    <property type="entry name" value="RelE/ParE_toxin_dom_sf"/>
</dbReference>
<dbReference type="Proteomes" id="UP000177707">
    <property type="component" value="Unassembled WGS sequence"/>
</dbReference>
<comment type="caution">
    <text evidence="1">The sequence shown here is derived from an EMBL/GenBank/DDBJ whole genome shotgun (WGS) entry which is preliminary data.</text>
</comment>
<evidence type="ECO:0000313" key="2">
    <source>
        <dbReference type="Proteomes" id="UP000177707"/>
    </source>
</evidence>
<dbReference type="SUPFAM" id="SSF143011">
    <property type="entry name" value="RelE-like"/>
    <property type="match status" value="1"/>
</dbReference>
<dbReference type="STRING" id="1802758.A3A96_03425"/>